<feature type="chain" id="PRO_5021977590" evidence="1">
    <location>
        <begin position="25"/>
        <end position="139"/>
    </location>
</feature>
<dbReference type="PROSITE" id="PS51257">
    <property type="entry name" value="PROKAR_LIPOPROTEIN"/>
    <property type="match status" value="1"/>
</dbReference>
<keyword evidence="3" id="KW-1185">Reference proteome</keyword>
<evidence type="ECO:0000256" key="1">
    <source>
        <dbReference type="SAM" id="SignalP"/>
    </source>
</evidence>
<keyword evidence="1" id="KW-0732">Signal</keyword>
<dbReference type="RefSeq" id="WP_145220212.1">
    <property type="nucleotide sequence ID" value="NZ_CP036269.1"/>
</dbReference>
<organism evidence="2 3">
    <name type="scientific">Gimesia alba</name>
    <dbReference type="NCBI Taxonomy" id="2527973"/>
    <lineage>
        <taxon>Bacteria</taxon>
        <taxon>Pseudomonadati</taxon>
        <taxon>Planctomycetota</taxon>
        <taxon>Planctomycetia</taxon>
        <taxon>Planctomycetales</taxon>
        <taxon>Planctomycetaceae</taxon>
        <taxon>Gimesia</taxon>
    </lineage>
</organism>
<proteinExistence type="predicted"/>
<dbReference type="OrthoDB" id="1450098at2"/>
<name>A0A517RLB5_9PLAN</name>
<feature type="signal peptide" evidence="1">
    <location>
        <begin position="1"/>
        <end position="24"/>
    </location>
</feature>
<dbReference type="AlphaFoldDB" id="A0A517RLB5"/>
<sequence precursor="true">MKQLQPIIILAILCLLYGCSSSHSENEKNDSSPEIVVGGLYYSQNNEGTFSVMKVLAVDDMSVHIRSYANKFTAKPADVDPAVLTLGGLNDPAGIGIGHFPIAKEGFLQDNPVFIKQVPVTDEELEGYRMYLEAMQGAN</sequence>
<dbReference type="EMBL" id="CP036269">
    <property type="protein sequence ID" value="QDT44612.1"/>
    <property type="molecule type" value="Genomic_DNA"/>
</dbReference>
<reference evidence="2 3" key="1">
    <citation type="submission" date="2019-02" db="EMBL/GenBank/DDBJ databases">
        <title>Deep-cultivation of Planctomycetes and their phenomic and genomic characterization uncovers novel biology.</title>
        <authorList>
            <person name="Wiegand S."/>
            <person name="Jogler M."/>
            <person name="Boedeker C."/>
            <person name="Pinto D."/>
            <person name="Vollmers J."/>
            <person name="Rivas-Marin E."/>
            <person name="Kohn T."/>
            <person name="Peeters S.H."/>
            <person name="Heuer A."/>
            <person name="Rast P."/>
            <person name="Oberbeckmann S."/>
            <person name="Bunk B."/>
            <person name="Jeske O."/>
            <person name="Meyerdierks A."/>
            <person name="Storesund J.E."/>
            <person name="Kallscheuer N."/>
            <person name="Luecker S."/>
            <person name="Lage O.M."/>
            <person name="Pohl T."/>
            <person name="Merkel B.J."/>
            <person name="Hornburger P."/>
            <person name="Mueller R.-W."/>
            <person name="Bruemmer F."/>
            <person name="Labrenz M."/>
            <person name="Spormann A.M."/>
            <person name="Op den Camp H."/>
            <person name="Overmann J."/>
            <person name="Amann R."/>
            <person name="Jetten M.S.M."/>
            <person name="Mascher T."/>
            <person name="Medema M.H."/>
            <person name="Devos D.P."/>
            <person name="Kaster A.-K."/>
            <person name="Ovreas L."/>
            <person name="Rohde M."/>
            <person name="Galperin M.Y."/>
            <person name="Jogler C."/>
        </authorList>
    </citation>
    <scope>NUCLEOTIDE SEQUENCE [LARGE SCALE GENOMIC DNA]</scope>
    <source>
        <strain evidence="2 3">Pan241w</strain>
    </source>
</reference>
<dbReference type="Proteomes" id="UP000317171">
    <property type="component" value="Chromosome"/>
</dbReference>
<accession>A0A517RLB5</accession>
<evidence type="ECO:0000313" key="2">
    <source>
        <dbReference type="EMBL" id="QDT44612.1"/>
    </source>
</evidence>
<gene>
    <name evidence="2" type="ORF">Pan241w_47250</name>
</gene>
<evidence type="ECO:0000313" key="3">
    <source>
        <dbReference type="Proteomes" id="UP000317171"/>
    </source>
</evidence>
<dbReference type="KEGG" id="gaz:Pan241w_47250"/>
<protein>
    <submittedName>
        <fullName evidence="2">Uncharacterized protein</fullName>
    </submittedName>
</protein>